<feature type="compositionally biased region" description="Acidic residues" evidence="1">
    <location>
        <begin position="10"/>
        <end position="19"/>
    </location>
</feature>
<dbReference type="EMBL" id="JARKIK010000056">
    <property type="protein sequence ID" value="KAK8732529.1"/>
    <property type="molecule type" value="Genomic_DNA"/>
</dbReference>
<feature type="compositionally biased region" description="Acidic residues" evidence="1">
    <location>
        <begin position="43"/>
        <end position="59"/>
    </location>
</feature>
<feature type="non-terminal residue" evidence="2">
    <location>
        <position position="1"/>
    </location>
</feature>
<proteinExistence type="predicted"/>
<dbReference type="Proteomes" id="UP001445076">
    <property type="component" value="Unassembled WGS sequence"/>
</dbReference>
<sequence>NQENKKEEQQQDEDYDDNESTQKIIDKLPDPGKHFNNDKVEESSDDDDSVEESDSEESMFEEKTAKFSGKRRARDRARESKRARLAHMMNTLEALPMDEQEELALFLLRDKRP</sequence>
<evidence type="ECO:0000313" key="2">
    <source>
        <dbReference type="EMBL" id="KAK8732529.1"/>
    </source>
</evidence>
<feature type="region of interest" description="Disordered" evidence="1">
    <location>
        <begin position="1"/>
        <end position="81"/>
    </location>
</feature>
<evidence type="ECO:0000313" key="3">
    <source>
        <dbReference type="Proteomes" id="UP001445076"/>
    </source>
</evidence>
<name>A0AAW0WYJ9_CHEQU</name>
<gene>
    <name evidence="2" type="ORF">OTU49_006806</name>
</gene>
<organism evidence="2 3">
    <name type="scientific">Cherax quadricarinatus</name>
    <name type="common">Australian red claw crayfish</name>
    <dbReference type="NCBI Taxonomy" id="27406"/>
    <lineage>
        <taxon>Eukaryota</taxon>
        <taxon>Metazoa</taxon>
        <taxon>Ecdysozoa</taxon>
        <taxon>Arthropoda</taxon>
        <taxon>Crustacea</taxon>
        <taxon>Multicrustacea</taxon>
        <taxon>Malacostraca</taxon>
        <taxon>Eumalacostraca</taxon>
        <taxon>Eucarida</taxon>
        <taxon>Decapoda</taxon>
        <taxon>Pleocyemata</taxon>
        <taxon>Astacidea</taxon>
        <taxon>Parastacoidea</taxon>
        <taxon>Parastacidae</taxon>
        <taxon>Cherax</taxon>
    </lineage>
</organism>
<accession>A0AAW0WYJ9</accession>
<comment type="caution">
    <text evidence="2">The sequence shown here is derived from an EMBL/GenBank/DDBJ whole genome shotgun (WGS) entry which is preliminary data.</text>
</comment>
<feature type="compositionally biased region" description="Basic and acidic residues" evidence="1">
    <location>
        <begin position="24"/>
        <end position="42"/>
    </location>
</feature>
<keyword evidence="3" id="KW-1185">Reference proteome</keyword>
<dbReference type="AlphaFoldDB" id="A0AAW0WYJ9"/>
<reference evidence="2 3" key="1">
    <citation type="journal article" date="2024" name="BMC Genomics">
        <title>Genome assembly of redclaw crayfish (Cherax quadricarinatus) provides insights into its immune adaptation and hypoxia tolerance.</title>
        <authorList>
            <person name="Liu Z."/>
            <person name="Zheng J."/>
            <person name="Li H."/>
            <person name="Fang K."/>
            <person name="Wang S."/>
            <person name="He J."/>
            <person name="Zhou D."/>
            <person name="Weng S."/>
            <person name="Chi M."/>
            <person name="Gu Z."/>
            <person name="He J."/>
            <person name="Li F."/>
            <person name="Wang M."/>
        </authorList>
    </citation>
    <scope>NUCLEOTIDE SEQUENCE [LARGE SCALE GENOMIC DNA]</scope>
    <source>
        <strain evidence="2">ZL_2023a</strain>
    </source>
</reference>
<protein>
    <submittedName>
        <fullName evidence="2">Uncharacterized protein</fullName>
    </submittedName>
</protein>
<evidence type="ECO:0000256" key="1">
    <source>
        <dbReference type="SAM" id="MobiDB-lite"/>
    </source>
</evidence>